<evidence type="ECO:0000313" key="1">
    <source>
        <dbReference type="EMBL" id="KAJ8710892.1"/>
    </source>
</evidence>
<reference evidence="1" key="1">
    <citation type="submission" date="2023-03" db="EMBL/GenBank/DDBJ databases">
        <title>Chromosome-level genomes of two armyworms, Mythimna separata and Mythimna loreyi, provide insights into the biosynthesis and reception of sex pheromones.</title>
        <authorList>
            <person name="Zhao H."/>
        </authorList>
    </citation>
    <scope>NUCLEOTIDE SEQUENCE</scope>
    <source>
        <strain evidence="1">BeijingLab</strain>
    </source>
</reference>
<accession>A0ACC2QDF7</accession>
<dbReference type="EMBL" id="CM056799">
    <property type="protein sequence ID" value="KAJ8710892.1"/>
    <property type="molecule type" value="Genomic_DNA"/>
</dbReference>
<keyword evidence="2" id="KW-1185">Reference proteome</keyword>
<evidence type="ECO:0000313" key="2">
    <source>
        <dbReference type="Proteomes" id="UP001231649"/>
    </source>
</evidence>
<protein>
    <submittedName>
        <fullName evidence="1">Uncharacterized protein</fullName>
    </submittedName>
</protein>
<comment type="caution">
    <text evidence="1">The sequence shown here is derived from an EMBL/GenBank/DDBJ whole genome shotgun (WGS) entry which is preliminary data.</text>
</comment>
<name>A0ACC2QDF7_9NEOP</name>
<dbReference type="Proteomes" id="UP001231649">
    <property type="component" value="Chromosome 23"/>
</dbReference>
<organism evidence="1 2">
    <name type="scientific">Mythimna loreyi</name>
    <dbReference type="NCBI Taxonomy" id="667449"/>
    <lineage>
        <taxon>Eukaryota</taxon>
        <taxon>Metazoa</taxon>
        <taxon>Ecdysozoa</taxon>
        <taxon>Arthropoda</taxon>
        <taxon>Hexapoda</taxon>
        <taxon>Insecta</taxon>
        <taxon>Pterygota</taxon>
        <taxon>Neoptera</taxon>
        <taxon>Endopterygota</taxon>
        <taxon>Lepidoptera</taxon>
        <taxon>Glossata</taxon>
        <taxon>Ditrysia</taxon>
        <taxon>Noctuoidea</taxon>
        <taxon>Noctuidae</taxon>
        <taxon>Noctuinae</taxon>
        <taxon>Hadenini</taxon>
        <taxon>Mythimna</taxon>
    </lineage>
</organism>
<proteinExistence type="predicted"/>
<gene>
    <name evidence="1" type="ORF">PYW08_009407</name>
</gene>
<sequence length="93" mass="10723">MFFAKDIALVTLHSIHCEKFYITVEEAETICILYMKNRNYPKCYGNLCKNLKLANQSFSKMSACGLFYIDATLPMYLVENRHEKASSRSKLIG</sequence>